<organism evidence="2 3">
    <name type="scientific">Enterococcus lemanii</name>
    <dbReference type="NCBI Taxonomy" id="1159752"/>
    <lineage>
        <taxon>Bacteria</taxon>
        <taxon>Bacillati</taxon>
        <taxon>Bacillota</taxon>
        <taxon>Bacilli</taxon>
        <taxon>Lactobacillales</taxon>
        <taxon>Enterococcaceae</taxon>
        <taxon>Enterococcus</taxon>
    </lineage>
</organism>
<protein>
    <submittedName>
        <fullName evidence="2">TIGR02530 family flagellar biosynthesis protein</fullName>
    </submittedName>
</protein>
<comment type="caution">
    <text evidence="2">The sequence shown here is derived from an EMBL/GenBank/DDBJ whole genome shotgun (WGS) entry which is preliminary data.</text>
</comment>
<dbReference type="EMBL" id="JBHSGS010000049">
    <property type="protein sequence ID" value="MFC4719873.1"/>
    <property type="molecule type" value="Genomic_DNA"/>
</dbReference>
<keyword evidence="2" id="KW-0969">Cilium</keyword>
<reference evidence="3" key="1">
    <citation type="journal article" date="2019" name="Int. J. Syst. Evol. Microbiol.">
        <title>The Global Catalogue of Microorganisms (GCM) 10K type strain sequencing project: providing services to taxonomists for standard genome sequencing and annotation.</title>
        <authorList>
            <consortium name="The Broad Institute Genomics Platform"/>
            <consortium name="The Broad Institute Genome Sequencing Center for Infectious Disease"/>
            <person name="Wu L."/>
            <person name="Ma J."/>
        </authorList>
    </citation>
    <scope>NUCLEOTIDE SEQUENCE [LARGE SCALE GENOMIC DNA]</scope>
    <source>
        <strain evidence="3">CGMCC 1.19032</strain>
    </source>
</reference>
<proteinExistence type="predicted"/>
<keyword evidence="2" id="KW-0966">Cell projection</keyword>
<dbReference type="Proteomes" id="UP001595969">
    <property type="component" value="Unassembled WGS sequence"/>
</dbReference>
<feature type="region of interest" description="Disordered" evidence="1">
    <location>
        <begin position="1"/>
        <end position="23"/>
    </location>
</feature>
<feature type="compositionally biased region" description="Polar residues" evidence="1">
    <location>
        <begin position="8"/>
        <end position="23"/>
    </location>
</feature>
<evidence type="ECO:0000256" key="1">
    <source>
        <dbReference type="SAM" id="MobiDB-lite"/>
    </source>
</evidence>
<name>A0ABV9MYZ3_9ENTE</name>
<keyword evidence="2" id="KW-0282">Flagellum</keyword>
<evidence type="ECO:0000313" key="3">
    <source>
        <dbReference type="Proteomes" id="UP001595969"/>
    </source>
</evidence>
<dbReference type="InterPro" id="IPR013367">
    <property type="entry name" value="Flagellar_put"/>
</dbReference>
<gene>
    <name evidence="2" type="ORF">ACFO5I_09055</name>
</gene>
<evidence type="ECO:0000313" key="2">
    <source>
        <dbReference type="EMBL" id="MFC4719873.1"/>
    </source>
</evidence>
<accession>A0ABV9MYZ3</accession>
<keyword evidence="3" id="KW-1185">Reference proteome</keyword>
<dbReference type="RefSeq" id="WP_204652845.1">
    <property type="nucleotide sequence ID" value="NZ_JAFBFD010000002.1"/>
</dbReference>
<sequence length="118" mass="13659">MNLRIQPNRLNNQPSPNFVKKSQPNEFKDSLATKTQELKVSNHAQKRLISRDLHLQQEDYQQLNQAIDELKDKGSKESLLVYKEIGLIANIQNRTIITAMDMEELHTITNIDSAKFIK</sequence>
<dbReference type="NCBIfam" id="TIGR02530">
    <property type="entry name" value="flg_new"/>
    <property type="match status" value="1"/>
</dbReference>